<organism evidence="2 3">
    <name type="scientific">Muribacter muris</name>
    <dbReference type="NCBI Taxonomy" id="67855"/>
    <lineage>
        <taxon>Bacteria</taxon>
        <taxon>Pseudomonadati</taxon>
        <taxon>Pseudomonadota</taxon>
        <taxon>Gammaproteobacteria</taxon>
        <taxon>Pasteurellales</taxon>
        <taxon>Pasteurellaceae</taxon>
        <taxon>Muribacter</taxon>
    </lineage>
</organism>
<gene>
    <name evidence="2" type="ORF">RO21_01795</name>
</gene>
<protein>
    <submittedName>
        <fullName evidence="2">Potassium transporter Trk</fullName>
    </submittedName>
</protein>
<dbReference type="PANTHER" id="PTHR42779">
    <property type="entry name" value="PROTEIN YNJB"/>
    <property type="match status" value="1"/>
</dbReference>
<dbReference type="Pfam" id="PF13416">
    <property type="entry name" value="SBP_bac_8"/>
    <property type="match status" value="1"/>
</dbReference>
<feature type="signal peptide" evidence="1">
    <location>
        <begin position="1"/>
        <end position="25"/>
    </location>
</feature>
<dbReference type="InterPro" id="IPR006059">
    <property type="entry name" value="SBP"/>
</dbReference>
<dbReference type="AlphaFoldDB" id="A0A0J5S5U4"/>
<evidence type="ECO:0000313" key="3">
    <source>
        <dbReference type="Proteomes" id="UP000036270"/>
    </source>
</evidence>
<dbReference type="PANTHER" id="PTHR42779:SF1">
    <property type="entry name" value="PROTEIN YNJB"/>
    <property type="match status" value="1"/>
</dbReference>
<dbReference type="STRING" id="67855.RO21_01795"/>
<evidence type="ECO:0000256" key="1">
    <source>
        <dbReference type="SAM" id="SignalP"/>
    </source>
</evidence>
<reference evidence="2 3" key="1">
    <citation type="submission" date="2014-12" db="EMBL/GenBank/DDBJ databases">
        <title>Reclassification of Actinobacillus muris as Muribacter muris.</title>
        <authorList>
            <person name="Christensen H."/>
            <person name="Nicklas W."/>
            <person name="Bisgaard M."/>
        </authorList>
    </citation>
    <scope>NUCLEOTIDE SEQUENCE [LARGE SCALE GENOMIC DNA]</scope>
    <source>
        <strain evidence="2 3">Ackerman80-443D</strain>
    </source>
</reference>
<name>A0A0J5S5U4_9PAST</name>
<keyword evidence="1" id="KW-0732">Signal</keyword>
<evidence type="ECO:0000313" key="2">
    <source>
        <dbReference type="EMBL" id="KMK52222.1"/>
    </source>
</evidence>
<sequence length="361" mass="40390">MRKLNTLIGFSTACATVFFNGSAQANDLSQKAWADIEAQAKQEGQVVVSIWYLQPQFRTFVKAFEQQYGISVKIPEGTSEGNINKLLAEKTLEKGKMDVIAIGADAYPTVQKSDVLADLSRLPNFSTANHFLQGVELGTQAVGFWGNQTGFAYDPLRLTEEQLPQSWQEMQAYIEKQPRKFGYADPNGGASGKAFIERALIYISGDYDYQHQEFNQAQTEKWQATWDWFAQHKEKMTRTSSNADSLTRLNDGELDLVSAWQDHLFSLQKQGAITPRLKFYIPKFGMPGGGNVLGIAKNSRHPAASLLFVNWIVSHQVQQNLHQAFGVRPLDNQVGKADVLFFPAHWGKNAMATFTKEVVAK</sequence>
<dbReference type="PATRIC" id="fig|67855.3.peg.2463"/>
<accession>A0A0J5S5U4</accession>
<feature type="chain" id="PRO_5005264335" evidence="1">
    <location>
        <begin position="26"/>
        <end position="361"/>
    </location>
</feature>
<dbReference type="RefSeq" id="WP_047976091.1">
    <property type="nucleotide sequence ID" value="NZ_JWIZ01000009.1"/>
</dbReference>
<dbReference type="Proteomes" id="UP000036270">
    <property type="component" value="Unassembled WGS sequence"/>
</dbReference>
<comment type="caution">
    <text evidence="2">The sequence shown here is derived from an EMBL/GenBank/DDBJ whole genome shotgun (WGS) entry which is preliminary data.</text>
</comment>
<dbReference type="Gene3D" id="3.40.190.10">
    <property type="entry name" value="Periplasmic binding protein-like II"/>
    <property type="match status" value="2"/>
</dbReference>
<dbReference type="EMBL" id="JWIZ01000009">
    <property type="protein sequence ID" value="KMK52222.1"/>
    <property type="molecule type" value="Genomic_DNA"/>
</dbReference>
<keyword evidence="3" id="KW-1185">Reference proteome</keyword>
<dbReference type="SUPFAM" id="SSF53850">
    <property type="entry name" value="Periplasmic binding protein-like II"/>
    <property type="match status" value="1"/>
</dbReference>
<proteinExistence type="predicted"/>